<dbReference type="RefSeq" id="WP_060625954.1">
    <property type="nucleotide sequence ID" value="NZ_LCZJ02000037.1"/>
</dbReference>
<keyword evidence="1" id="KW-0732">Signal</keyword>
<evidence type="ECO:0000259" key="2">
    <source>
        <dbReference type="PROSITE" id="PS51272"/>
    </source>
</evidence>
<keyword evidence="4" id="KW-1185">Reference proteome</keyword>
<sequence>MKRKISIWTAIILAGELVLGAGYPSIGFGISAVHAAAEFGISVSPAPGATYVNIGSSLKLSFDRQVNPQAGQITITGQGDSTPFVTIPIGSYGLIGSSKDYELKLGPNQQFTPNKAYTVTIPKGLFKDNEGNESGLTSWAFTTAPESNTAITAGNFTPASNARVDAGSLKELSLTLNKQLLKGGGSIQILSSADNTTVQEFKIKDDDTRVNVQIDANSTTVKLSLDKALAAGGNYYVLIDAYAFKDADNRTFAGISSGNVWSFSTKGVAEIPMTPSPANGAGGISTTGALQLTFDRPMMPASGVITVSPGAANDARTRWLNVNSPAVTGGSSRTITLNPASTTSPLLNGTQYTVTIPQGAFYDQDGNVFPASGAYTWTFTTVSLTGLGVSALNPSDRSESIANNRSFSIVFNRDVNYNSAVANGVALYKNGGSQVPVNVTRSTTTAKEYIITPSVALDSDSTYYIDIAKGAFVDASDANVLYDGLSGKNSWSFKTLSLDKTAPQLTSAQLENNRTIRLKYNESLNSSIALLTSSFGVTVNDENRAIESVYIQGDSAYLVLSTGVAVGQIVKVSYNGGLRTIQDPSGNAASTFSSKQITNSIESSMPTPKDGRITGRSVVLNFNDTLKPVSYSAHNQFSVTADGSSLGVNSISSSGNTVYLTLSSEASNGQNVRVSYYAGSYPLLNSYGQNIADFTDFNIRNNNDTIAPVFQSATGGGTKIILNYNEGLSTTNLPLNSQFSVLVGSTPNYVTNVSVSGDQVTLTLQTALKVNQNVSLSYVPGSVGLSDLNGNRAAYINLQPVSISENSGTTIPEINSATVSGDELTVTFAKNMQASGSLYTNQFGVRADGSSWGVQSYYISGNILKITLSSAVKTGQTVDLSYMSGNGMIKDLSGNILSSFSALSVQNLTGVTTGSGSRPSYLGTLATSEFGKEYAILKSDSSQIVDDRSLYNQSVKRYIINADRIAASYEYLNKMNNDILAFEVPSTEQAAFVSVPLKPLLDAVNRNKNTKFMIRHGDNLFSVGLNDMDMNGLASSLNSDSKNISLVLRLDKVPAGTFTPFEQKLQTLGMRTVTSLMDVRVTAIVGGSNSNSKALAVPGEYTVRTTSSLNSAQTSVVRLDPSYDDAAYLPTKISTVGSYTIIRARTAGNQVLGTFLSLRTFTDMSKHWSNAIVAELGAKSIIDSSYGNAFNPEKKISRSEFAVMLSRGLGLLGDRETAQRFRDVQPFTQTGDYIGAAAKAGIITGNTDGTFRPNDNITREQMAIMMIRAMEYTKHPITLSGTSASTLARFKDKSKIQNQSAEFVAKAVQSGIILGMTTSQFQPQGNATRAQAAVMLQRMLKQTDYL</sequence>
<feature type="domain" description="SLH" evidence="2">
    <location>
        <begin position="1156"/>
        <end position="1216"/>
    </location>
</feature>
<dbReference type="InterPro" id="IPR011801">
    <property type="entry name" value="Swm_rep_I_cyn"/>
</dbReference>
<feature type="domain" description="SLH" evidence="2">
    <location>
        <begin position="1287"/>
        <end position="1346"/>
    </location>
</feature>
<dbReference type="InterPro" id="IPR028059">
    <property type="entry name" value="SWM_rpt"/>
</dbReference>
<organism evidence="3 4">
    <name type="scientific">Paenibacillus etheri</name>
    <dbReference type="NCBI Taxonomy" id="1306852"/>
    <lineage>
        <taxon>Bacteria</taxon>
        <taxon>Bacillati</taxon>
        <taxon>Bacillota</taxon>
        <taxon>Bacilli</taxon>
        <taxon>Bacillales</taxon>
        <taxon>Paenibacillaceae</taxon>
        <taxon>Paenibacillus</taxon>
    </lineage>
</organism>
<dbReference type="PANTHER" id="PTHR43308:SF5">
    <property type="entry name" value="S-LAYER PROTEIN _ PEPTIDOGLYCAN ENDO-BETA-N-ACETYLGLUCOSAMINIDASE"/>
    <property type="match status" value="1"/>
</dbReference>
<dbReference type="Proteomes" id="UP000054709">
    <property type="component" value="Unassembled WGS sequence"/>
</dbReference>
<dbReference type="InterPro" id="IPR001119">
    <property type="entry name" value="SLH_dom"/>
</dbReference>
<dbReference type="EMBL" id="LCZJ02000037">
    <property type="protein sequence ID" value="KTD83866.1"/>
    <property type="molecule type" value="Genomic_DNA"/>
</dbReference>
<reference evidence="3 4" key="1">
    <citation type="journal article" date="2015" name="Int. Biodeterior. Biodegradation">
        <title>Physiological and genetic screening methods for the isolation of methyl tert-butyl ether-degrading bacteria for bioremediation purposes.</title>
        <authorList>
            <person name="Guisado I.M."/>
            <person name="Purswani J."/>
            <person name="Gonzalez Lopez J."/>
            <person name="Pozo C."/>
        </authorList>
    </citation>
    <scope>NUCLEOTIDE SEQUENCE [LARGE SCALE GENOMIC DNA]</scope>
    <source>
        <strain evidence="3 4">SH7</strain>
    </source>
</reference>
<dbReference type="OrthoDB" id="2675126at2"/>
<dbReference type="Pfam" id="PF13205">
    <property type="entry name" value="Big_5"/>
    <property type="match status" value="4"/>
</dbReference>
<dbReference type="InterPro" id="IPR051465">
    <property type="entry name" value="Cell_Envelope_Struct_Comp"/>
</dbReference>
<comment type="caution">
    <text evidence="3">The sequence shown here is derived from an EMBL/GenBank/DDBJ whole genome shotgun (WGS) entry which is preliminary data.</text>
</comment>
<evidence type="ECO:0000313" key="4">
    <source>
        <dbReference type="Proteomes" id="UP000054709"/>
    </source>
</evidence>
<gene>
    <name evidence="3" type="ORF">UQ64_27225</name>
</gene>
<dbReference type="PANTHER" id="PTHR43308">
    <property type="entry name" value="OUTER MEMBRANE PROTEIN ALPHA-RELATED"/>
    <property type="match status" value="1"/>
</dbReference>
<dbReference type="InterPro" id="IPR032812">
    <property type="entry name" value="SbsA_Ig"/>
</dbReference>
<dbReference type="Gene3D" id="2.60.40.1220">
    <property type="match status" value="2"/>
</dbReference>
<accession>A0A0W1ARA6</accession>
<evidence type="ECO:0000313" key="3">
    <source>
        <dbReference type="EMBL" id="KTD83866.1"/>
    </source>
</evidence>
<dbReference type="Pfam" id="PF00395">
    <property type="entry name" value="SLH"/>
    <property type="match status" value="3"/>
</dbReference>
<name>A0A0W1ARA6_9BACL</name>
<evidence type="ECO:0000256" key="1">
    <source>
        <dbReference type="ARBA" id="ARBA00022729"/>
    </source>
</evidence>
<feature type="domain" description="SLH" evidence="2">
    <location>
        <begin position="1217"/>
        <end position="1280"/>
    </location>
</feature>
<dbReference type="NCBIfam" id="TIGR02059">
    <property type="entry name" value="swm_rep_I"/>
    <property type="match status" value="4"/>
</dbReference>
<dbReference type="InterPro" id="IPR014755">
    <property type="entry name" value="Cu-Rt/internalin_Ig-like"/>
</dbReference>
<proteinExistence type="predicted"/>
<dbReference type="Pfam" id="PF13753">
    <property type="entry name" value="SWM_repeat"/>
    <property type="match status" value="4"/>
</dbReference>
<dbReference type="PROSITE" id="PS51272">
    <property type="entry name" value="SLH"/>
    <property type="match status" value="3"/>
</dbReference>
<protein>
    <recommendedName>
        <fullName evidence="2">SLH domain-containing protein</fullName>
    </recommendedName>
</protein>